<dbReference type="EMBL" id="CP064748">
    <property type="protein sequence ID" value="QPC61718.1"/>
    <property type="molecule type" value="Genomic_DNA"/>
</dbReference>
<dbReference type="OrthoDB" id="5065916at2759"/>
<name>A0A2T4GMS2_FUSCU</name>
<evidence type="ECO:0000313" key="3">
    <source>
        <dbReference type="Proteomes" id="UP000241587"/>
    </source>
</evidence>
<organism evidence="1 3">
    <name type="scientific">Fusarium culmorum</name>
    <dbReference type="NCBI Taxonomy" id="5516"/>
    <lineage>
        <taxon>Eukaryota</taxon>
        <taxon>Fungi</taxon>
        <taxon>Dikarya</taxon>
        <taxon>Ascomycota</taxon>
        <taxon>Pezizomycotina</taxon>
        <taxon>Sordariomycetes</taxon>
        <taxon>Hypocreomycetidae</taxon>
        <taxon>Hypocreales</taxon>
        <taxon>Nectriaceae</taxon>
        <taxon>Fusarium</taxon>
    </lineage>
</organism>
<sequence length="253" mass="27891">MAQPSAVEDIVQQLSQDPLDLSILGLDQNVVLPLLDLPQERVREIYESIVNDIFSAVNIDPDDAQECWSACVSRLDESHILFSTIITDSTGYHAIEPACRDALACSNGFENSGEGELYLPQAPTPCLSVPDLVTLIALLYYRKVHPSKPSDEVLDMLNKINVAAFLDVAIDVFWITGGSPFLVVQDPFVAEPLVVLKNRTLVAKVSRKTPNKFCTVMQQQGAILCHAPRIGIHMEEDSDSLSVQSFLDRLPTE</sequence>
<protein>
    <submittedName>
        <fullName evidence="1">Uncharacterized protein</fullName>
    </submittedName>
</protein>
<keyword evidence="3" id="KW-1185">Reference proteome</keyword>
<proteinExistence type="predicted"/>
<dbReference type="AlphaFoldDB" id="A0A2T4GMS2"/>
<gene>
    <name evidence="1" type="ORF">FCULG_00001123</name>
    <name evidence="2" type="ORF">HYE67_003949</name>
</gene>
<evidence type="ECO:0000313" key="2">
    <source>
        <dbReference type="EMBL" id="QPC61718.1"/>
    </source>
</evidence>
<dbReference type="Proteomes" id="UP000663297">
    <property type="component" value="Chromosome 2"/>
</dbReference>
<evidence type="ECO:0000313" key="1">
    <source>
        <dbReference type="EMBL" id="PTD04849.1"/>
    </source>
</evidence>
<reference evidence="1 3" key="1">
    <citation type="submission" date="2018-02" db="EMBL/GenBank/DDBJ databases">
        <title>Fusarium culmorum secondary metabolites in fungal-bacterial-plant interactions.</title>
        <authorList>
            <person name="Schmidt R."/>
        </authorList>
    </citation>
    <scope>NUCLEOTIDE SEQUENCE [LARGE SCALE GENOMIC DNA]</scope>
    <source>
        <strain evidence="1 3">PV</strain>
    </source>
</reference>
<dbReference type="EMBL" id="PVEM01000012">
    <property type="protein sequence ID" value="PTD04849.1"/>
    <property type="molecule type" value="Genomic_DNA"/>
</dbReference>
<accession>A0A2T4GMS2</accession>
<reference evidence="2" key="2">
    <citation type="submission" date="2020-11" db="EMBL/GenBank/DDBJ databases">
        <title>The chromosome-scale genome resource for two endophytic Fusarium species: F. culmorum and F. pseudograminearum.</title>
        <authorList>
            <person name="Yuan Z."/>
        </authorList>
    </citation>
    <scope>NUCLEOTIDE SEQUENCE</scope>
    <source>
        <strain evidence="2">Class2-1B</strain>
    </source>
</reference>
<dbReference type="Proteomes" id="UP000241587">
    <property type="component" value="Unassembled WGS sequence"/>
</dbReference>